<dbReference type="SUPFAM" id="SSF47954">
    <property type="entry name" value="Cyclin-like"/>
    <property type="match status" value="2"/>
</dbReference>
<dbReference type="InterPro" id="IPR023486">
    <property type="entry name" value="TFIIB_CS"/>
</dbReference>
<dbReference type="Gramene" id="VVA29692">
    <property type="protein sequence ID" value="VVA29692"/>
    <property type="gene ID" value="Prudul26B002345"/>
</dbReference>
<dbReference type="SMART" id="SM00385">
    <property type="entry name" value="CYCLIN"/>
    <property type="match status" value="1"/>
</dbReference>
<dbReference type="PROSITE" id="PS00782">
    <property type="entry name" value="TFIIB"/>
    <property type="match status" value="1"/>
</dbReference>
<evidence type="ECO:0000259" key="6">
    <source>
        <dbReference type="PROSITE" id="PS51134"/>
    </source>
</evidence>
<dbReference type="Proteomes" id="UP001054821">
    <property type="component" value="Chromosome 3"/>
</dbReference>
<keyword evidence="5" id="KW-0479">Metal-binding</keyword>
<keyword evidence="2" id="KW-0677">Repeat</keyword>
<feature type="domain" description="TFIIB-type" evidence="6">
    <location>
        <begin position="2"/>
        <end position="36"/>
    </location>
</feature>
<evidence type="ECO:0000313" key="8">
    <source>
        <dbReference type="EMBL" id="VVA29692.1"/>
    </source>
</evidence>
<reference evidence="8" key="1">
    <citation type="submission" date="2019-07" db="EMBL/GenBank/DDBJ databases">
        <authorList>
            <person name="Alioto T."/>
            <person name="Alioto T."/>
            <person name="Gomez Garrido J."/>
        </authorList>
    </citation>
    <scope>NUCLEOTIDE SEQUENCE</scope>
</reference>
<dbReference type="Gene3D" id="1.10.472.10">
    <property type="entry name" value="Cyclin-like"/>
    <property type="match status" value="2"/>
</dbReference>
<dbReference type="Proteomes" id="UP000327085">
    <property type="component" value="Chromosome 3"/>
</dbReference>
<keyword evidence="5" id="KW-0862">Zinc</keyword>
<proteinExistence type="inferred from homology"/>
<keyword evidence="10" id="KW-1185">Reference proteome</keyword>
<reference evidence="9" key="2">
    <citation type="journal article" date="2020" name="Plant J.">
        <title>Transposons played a major role in the diversification between the closely related almond and peach genomes: results from the almond genome sequence.</title>
        <authorList>
            <person name="Alioto T."/>
            <person name="Alexiou K.G."/>
            <person name="Bardil A."/>
            <person name="Barteri F."/>
            <person name="Castanera R."/>
            <person name="Cruz F."/>
            <person name="Dhingra A."/>
            <person name="Duval H."/>
            <person name="Fernandez I Marti A."/>
            <person name="Frias L."/>
            <person name="Galan B."/>
            <person name="Garcia J.L."/>
            <person name="Howad W."/>
            <person name="Gomez-Garrido J."/>
            <person name="Gut M."/>
            <person name="Julca I."/>
            <person name="Morata J."/>
            <person name="Puigdomenech P."/>
            <person name="Ribeca P."/>
            <person name="Rubio Cabetas M.J."/>
            <person name="Vlasova A."/>
            <person name="Wirthensohn M."/>
            <person name="Garcia-Mas J."/>
            <person name="Gabaldon T."/>
            <person name="Casacuberta J.M."/>
            <person name="Arus P."/>
        </authorList>
    </citation>
    <scope>NUCLEOTIDE SEQUENCE [LARGE SCALE GENOMIC DNA]</scope>
    <source>
        <strain evidence="9">cv. Texas</strain>
    </source>
</reference>
<evidence type="ECO:0000256" key="3">
    <source>
        <dbReference type="ARBA" id="ARBA00023015"/>
    </source>
</evidence>
<keyword evidence="4" id="KW-0804">Transcription</keyword>
<dbReference type="InterPro" id="IPR013763">
    <property type="entry name" value="Cyclin-like_dom"/>
</dbReference>
<dbReference type="AlphaFoldDB" id="A0A5E4FQA8"/>
<dbReference type="InterPro" id="IPR013137">
    <property type="entry name" value="Znf_TFIIB"/>
</dbReference>
<dbReference type="Pfam" id="PF00382">
    <property type="entry name" value="TFIIB"/>
    <property type="match status" value="1"/>
</dbReference>
<keyword evidence="3" id="KW-0805">Transcription regulation</keyword>
<dbReference type="EMBL" id="CABIKO010000171">
    <property type="protein sequence ID" value="VVA29692.1"/>
    <property type="molecule type" value="Genomic_DNA"/>
</dbReference>
<dbReference type="PRINTS" id="PR00685">
    <property type="entry name" value="TIFACTORIIB"/>
</dbReference>
<comment type="similarity">
    <text evidence="1">Belongs to the TFIIB family.</text>
</comment>
<protein>
    <submittedName>
        <fullName evidence="8">PREDICTED: mRNAion</fullName>
    </submittedName>
</protein>
<dbReference type="OMA" id="RCCSRIG"/>
<dbReference type="GO" id="GO:0017025">
    <property type="term" value="F:TBP-class protein binding"/>
    <property type="evidence" value="ECO:0007669"/>
    <property type="project" value="InterPro"/>
</dbReference>
<sequence length="285" mass="31643">MENDSGFCSDCKAYTDVVLDHRSGDTICTECGLVLEERARSDPITDNGVLTVNISNDNKKAVSSVLPRLHKTLRNPDKSLHIAFESLGVMADGLALVATIRDHAKELYKKADNRKFCRGRNCDAIMAACLFLACQEKGFPRTLKEISTVANGASRKEISRMKELLKKILEVDSKTTNVGDLSRRCCSRIGMANQDMKAVLETLNKSEEVDVRRSPQSTLAAVMYMIAQLSNDKSTRDLTLQDVSQAADVAVATTEKAYKDLYPYASRIIPNWFVKLEDLKKLCVP</sequence>
<evidence type="ECO:0000313" key="9">
    <source>
        <dbReference type="Proteomes" id="UP000327085"/>
    </source>
</evidence>
<dbReference type="InterPro" id="IPR013150">
    <property type="entry name" value="TFIIB_cyclin"/>
</dbReference>
<evidence type="ECO:0000256" key="2">
    <source>
        <dbReference type="ARBA" id="ARBA00022737"/>
    </source>
</evidence>
<dbReference type="EMBL" id="JAJFAZ020000003">
    <property type="protein sequence ID" value="KAI5340820.1"/>
    <property type="molecule type" value="Genomic_DNA"/>
</dbReference>
<reference evidence="7 10" key="3">
    <citation type="journal article" date="2022" name="G3 (Bethesda)">
        <title>Whole-genome sequence and methylome profiling of the almond [Prunus dulcis (Mill.) D.A. Webb] cultivar 'Nonpareil'.</title>
        <authorList>
            <person name="D'Amico-Willman K.M."/>
            <person name="Ouma W.Z."/>
            <person name="Meulia T."/>
            <person name="Sideli G.M."/>
            <person name="Gradziel T.M."/>
            <person name="Fresnedo-Ramirez J."/>
        </authorList>
    </citation>
    <scope>NUCLEOTIDE SEQUENCE [LARGE SCALE GENOMIC DNA]</scope>
    <source>
        <strain evidence="7">Clone GOH B32 T37-40</strain>
    </source>
</reference>
<evidence type="ECO:0000256" key="1">
    <source>
        <dbReference type="ARBA" id="ARBA00010857"/>
    </source>
</evidence>
<evidence type="ECO:0000256" key="5">
    <source>
        <dbReference type="PROSITE-ProRule" id="PRU00469"/>
    </source>
</evidence>
<dbReference type="InterPro" id="IPR036915">
    <property type="entry name" value="Cyclin-like_sf"/>
</dbReference>
<dbReference type="PANTHER" id="PTHR11618">
    <property type="entry name" value="TRANSCRIPTION INITIATION FACTOR IIB-RELATED"/>
    <property type="match status" value="1"/>
</dbReference>
<keyword evidence="5" id="KW-0863">Zinc-finger</keyword>
<dbReference type="GO" id="GO:0005634">
    <property type="term" value="C:nucleus"/>
    <property type="evidence" value="ECO:0007669"/>
    <property type="project" value="TreeGrafter"/>
</dbReference>
<dbReference type="PANTHER" id="PTHR11618:SF81">
    <property type="entry name" value="TRANSCRIPTION INITIATION FACTOR IIB-LIKE"/>
    <property type="match status" value="1"/>
</dbReference>
<evidence type="ECO:0000313" key="10">
    <source>
        <dbReference type="Proteomes" id="UP001054821"/>
    </source>
</evidence>
<accession>A0A5E4FQA8</accession>
<dbReference type="GO" id="GO:0070897">
    <property type="term" value="P:transcription preinitiation complex assembly"/>
    <property type="evidence" value="ECO:0007669"/>
    <property type="project" value="InterPro"/>
</dbReference>
<dbReference type="SUPFAM" id="SSF57783">
    <property type="entry name" value="Zinc beta-ribbon"/>
    <property type="match status" value="1"/>
</dbReference>
<name>A0A5E4FQA8_PRUDU</name>
<organism evidence="8 9">
    <name type="scientific">Prunus dulcis</name>
    <name type="common">Almond</name>
    <name type="synonym">Amygdalus dulcis</name>
    <dbReference type="NCBI Taxonomy" id="3755"/>
    <lineage>
        <taxon>Eukaryota</taxon>
        <taxon>Viridiplantae</taxon>
        <taxon>Streptophyta</taxon>
        <taxon>Embryophyta</taxon>
        <taxon>Tracheophyta</taxon>
        <taxon>Spermatophyta</taxon>
        <taxon>Magnoliopsida</taxon>
        <taxon>eudicotyledons</taxon>
        <taxon>Gunneridae</taxon>
        <taxon>Pentapetalae</taxon>
        <taxon>rosids</taxon>
        <taxon>fabids</taxon>
        <taxon>Rosales</taxon>
        <taxon>Rosaceae</taxon>
        <taxon>Amygdaloideae</taxon>
        <taxon>Amygdaleae</taxon>
        <taxon>Prunus</taxon>
    </lineage>
</organism>
<dbReference type="PROSITE" id="PS51134">
    <property type="entry name" value="ZF_TFIIB"/>
    <property type="match status" value="1"/>
</dbReference>
<gene>
    <name evidence="8" type="ORF">ALMOND_2B002345</name>
    <name evidence="7" type="ORF">L3X38_020094</name>
</gene>
<dbReference type="GO" id="GO:0008270">
    <property type="term" value="F:zinc ion binding"/>
    <property type="evidence" value="ECO:0007669"/>
    <property type="project" value="UniProtKB-KW"/>
</dbReference>
<dbReference type="GO" id="GO:0097550">
    <property type="term" value="C:transcription preinitiation complex"/>
    <property type="evidence" value="ECO:0007669"/>
    <property type="project" value="TreeGrafter"/>
</dbReference>
<dbReference type="Pfam" id="PF08271">
    <property type="entry name" value="Zn_Ribbon_TF"/>
    <property type="match status" value="1"/>
</dbReference>
<dbReference type="InterPro" id="IPR000812">
    <property type="entry name" value="TFIIB"/>
</dbReference>
<dbReference type="Gene3D" id="2.20.25.10">
    <property type="match status" value="1"/>
</dbReference>
<evidence type="ECO:0000256" key="4">
    <source>
        <dbReference type="ARBA" id="ARBA00023163"/>
    </source>
</evidence>
<dbReference type="InParanoid" id="A0A5E4FQA8"/>
<evidence type="ECO:0000313" key="7">
    <source>
        <dbReference type="EMBL" id="KAI5340820.1"/>
    </source>
</evidence>